<feature type="transmembrane region" description="Helical" evidence="5">
    <location>
        <begin position="30"/>
        <end position="50"/>
    </location>
</feature>
<organism evidence="7 8">
    <name type="scientific">Mycena pura</name>
    <dbReference type="NCBI Taxonomy" id="153505"/>
    <lineage>
        <taxon>Eukaryota</taxon>
        <taxon>Fungi</taxon>
        <taxon>Dikarya</taxon>
        <taxon>Basidiomycota</taxon>
        <taxon>Agaricomycotina</taxon>
        <taxon>Agaricomycetes</taxon>
        <taxon>Agaricomycetidae</taxon>
        <taxon>Agaricales</taxon>
        <taxon>Marasmiineae</taxon>
        <taxon>Mycenaceae</taxon>
        <taxon>Mycena</taxon>
    </lineage>
</organism>
<dbReference type="PROSITE" id="PS00217">
    <property type="entry name" value="SUGAR_TRANSPORT_2"/>
    <property type="match status" value="1"/>
</dbReference>
<evidence type="ECO:0000313" key="8">
    <source>
        <dbReference type="Proteomes" id="UP001219525"/>
    </source>
</evidence>
<evidence type="ECO:0000256" key="3">
    <source>
        <dbReference type="ARBA" id="ARBA00022989"/>
    </source>
</evidence>
<evidence type="ECO:0000256" key="1">
    <source>
        <dbReference type="ARBA" id="ARBA00004141"/>
    </source>
</evidence>
<reference evidence="7" key="1">
    <citation type="submission" date="2023-03" db="EMBL/GenBank/DDBJ databases">
        <title>Massive genome expansion in bonnet fungi (Mycena s.s.) driven by repeated elements and novel gene families across ecological guilds.</title>
        <authorList>
            <consortium name="Lawrence Berkeley National Laboratory"/>
            <person name="Harder C.B."/>
            <person name="Miyauchi S."/>
            <person name="Viragh M."/>
            <person name="Kuo A."/>
            <person name="Thoen E."/>
            <person name="Andreopoulos B."/>
            <person name="Lu D."/>
            <person name="Skrede I."/>
            <person name="Drula E."/>
            <person name="Henrissat B."/>
            <person name="Morin E."/>
            <person name="Kohler A."/>
            <person name="Barry K."/>
            <person name="LaButti K."/>
            <person name="Morin E."/>
            <person name="Salamov A."/>
            <person name="Lipzen A."/>
            <person name="Mereny Z."/>
            <person name="Hegedus B."/>
            <person name="Baldrian P."/>
            <person name="Stursova M."/>
            <person name="Weitz H."/>
            <person name="Taylor A."/>
            <person name="Grigoriev I.V."/>
            <person name="Nagy L.G."/>
            <person name="Martin F."/>
            <person name="Kauserud H."/>
        </authorList>
    </citation>
    <scope>NUCLEOTIDE SEQUENCE</scope>
    <source>
        <strain evidence="7">9144</strain>
    </source>
</reference>
<evidence type="ECO:0000256" key="5">
    <source>
        <dbReference type="SAM" id="Phobius"/>
    </source>
</evidence>
<evidence type="ECO:0000256" key="2">
    <source>
        <dbReference type="ARBA" id="ARBA00022692"/>
    </source>
</evidence>
<feature type="non-terminal residue" evidence="7">
    <location>
        <position position="54"/>
    </location>
</feature>
<dbReference type="InterPro" id="IPR036259">
    <property type="entry name" value="MFS_trans_sf"/>
</dbReference>
<keyword evidence="8" id="KW-1185">Reference proteome</keyword>
<dbReference type="SUPFAM" id="SSF103473">
    <property type="entry name" value="MFS general substrate transporter"/>
    <property type="match status" value="1"/>
</dbReference>
<comment type="caution">
    <text evidence="7">The sequence shown here is derived from an EMBL/GenBank/DDBJ whole genome shotgun (WGS) entry which is preliminary data.</text>
</comment>
<keyword evidence="4 5" id="KW-0472">Membrane</keyword>
<proteinExistence type="predicted"/>
<dbReference type="GO" id="GO:0016020">
    <property type="term" value="C:membrane"/>
    <property type="evidence" value="ECO:0007669"/>
    <property type="project" value="UniProtKB-SubCell"/>
</dbReference>
<keyword evidence="3 5" id="KW-1133">Transmembrane helix</keyword>
<evidence type="ECO:0000259" key="6">
    <source>
        <dbReference type="PROSITE" id="PS50850"/>
    </source>
</evidence>
<dbReference type="Gene3D" id="1.20.1250.20">
    <property type="entry name" value="MFS general substrate transporter like domains"/>
    <property type="match status" value="1"/>
</dbReference>
<feature type="domain" description="Major facilitator superfamily (MFS) profile" evidence="6">
    <location>
        <begin position="1"/>
        <end position="54"/>
    </location>
</feature>
<evidence type="ECO:0000313" key="7">
    <source>
        <dbReference type="EMBL" id="KAJ7206282.1"/>
    </source>
</evidence>
<dbReference type="GO" id="GO:0022857">
    <property type="term" value="F:transmembrane transporter activity"/>
    <property type="evidence" value="ECO:0007669"/>
    <property type="project" value="InterPro"/>
</dbReference>
<comment type="subcellular location">
    <subcellularLocation>
        <location evidence="1">Membrane</location>
        <topology evidence="1">Multi-pass membrane protein</topology>
    </subcellularLocation>
</comment>
<keyword evidence="2 5" id="KW-0812">Transmembrane</keyword>
<dbReference type="EMBL" id="JARJCW010000040">
    <property type="protein sequence ID" value="KAJ7206282.1"/>
    <property type="molecule type" value="Genomic_DNA"/>
</dbReference>
<evidence type="ECO:0000256" key="4">
    <source>
        <dbReference type="ARBA" id="ARBA00023136"/>
    </source>
</evidence>
<dbReference type="AlphaFoldDB" id="A0AAD6VG79"/>
<dbReference type="InterPro" id="IPR020846">
    <property type="entry name" value="MFS_dom"/>
</dbReference>
<dbReference type="InterPro" id="IPR005829">
    <property type="entry name" value="Sugar_transporter_CS"/>
</dbReference>
<gene>
    <name evidence="7" type="ORF">GGX14DRAFT_328504</name>
</gene>
<feature type="non-terminal residue" evidence="7">
    <location>
        <position position="1"/>
    </location>
</feature>
<dbReference type="Pfam" id="PF00083">
    <property type="entry name" value="Sugar_tr"/>
    <property type="match status" value="1"/>
</dbReference>
<accession>A0AAD6VG79</accession>
<sequence>GRAISGIGLGAISDVAPAFASECAPRAVRTRIAALFHIAVTAGVLMSYAITCAS</sequence>
<dbReference type="PROSITE" id="PS50850">
    <property type="entry name" value="MFS"/>
    <property type="match status" value="1"/>
</dbReference>
<protein>
    <recommendedName>
        <fullName evidence="6">Major facilitator superfamily (MFS) profile domain-containing protein</fullName>
    </recommendedName>
</protein>
<dbReference type="Proteomes" id="UP001219525">
    <property type="component" value="Unassembled WGS sequence"/>
</dbReference>
<dbReference type="InterPro" id="IPR005828">
    <property type="entry name" value="MFS_sugar_transport-like"/>
</dbReference>
<name>A0AAD6VG79_9AGAR</name>